<reference evidence="5" key="1">
    <citation type="submission" date="2017-12" db="EMBL/GenBank/DDBJ databases">
        <title>FDA dAtabase for Regulatory Grade micrObial Sequences (FDA-ARGOS): Supporting development and validation of Infectious Disease Dx tests.</title>
        <authorList>
            <person name="Hoffmann M."/>
            <person name="Allard M."/>
            <person name="Evans P."/>
            <person name="Brown E."/>
            <person name="Tallon L.J."/>
            <person name="Sadzewicz L."/>
            <person name="Sengamalay N."/>
            <person name="Ott S."/>
            <person name="Godinez A."/>
            <person name="Nagaraj S."/>
            <person name="Vavikolanu K."/>
            <person name="Aluvathingal J."/>
            <person name="Nadendla S."/>
            <person name="Hobson J."/>
            <person name="Sichtig H."/>
        </authorList>
    </citation>
    <scope>NUCLEOTIDE SEQUENCE [LARGE SCALE GENOMIC DNA]</scope>
    <source>
        <strain evidence="5">FDAARGOS_113</strain>
    </source>
</reference>
<gene>
    <name evidence="5" type="ORF">AL544_001485</name>
</gene>
<dbReference type="InterPro" id="IPR000160">
    <property type="entry name" value="GGDEF_dom"/>
</dbReference>
<feature type="domain" description="PAS" evidence="2">
    <location>
        <begin position="30"/>
        <end position="85"/>
    </location>
</feature>
<evidence type="ECO:0000259" key="2">
    <source>
        <dbReference type="PROSITE" id="PS50112"/>
    </source>
</evidence>
<dbReference type="AlphaFoldDB" id="A0A2J9VIQ4"/>
<proteinExistence type="predicted"/>
<dbReference type="CDD" id="cd00130">
    <property type="entry name" value="PAS"/>
    <property type="match status" value="2"/>
</dbReference>
<dbReference type="OrthoDB" id="9765776at2"/>
<feature type="domain" description="GGDEF" evidence="4">
    <location>
        <begin position="483"/>
        <end position="612"/>
    </location>
</feature>
<evidence type="ECO:0000259" key="3">
    <source>
        <dbReference type="PROSITE" id="PS50113"/>
    </source>
</evidence>
<evidence type="ECO:0000259" key="4">
    <source>
        <dbReference type="PROSITE" id="PS50887"/>
    </source>
</evidence>
<dbReference type="SMART" id="SM00267">
    <property type="entry name" value="GGDEF"/>
    <property type="match status" value="1"/>
</dbReference>
<dbReference type="SUPFAM" id="SSF55785">
    <property type="entry name" value="PYP-like sensor domain (PAS domain)"/>
    <property type="match status" value="2"/>
</dbReference>
<dbReference type="NCBIfam" id="TIGR00229">
    <property type="entry name" value="sensory_box"/>
    <property type="match status" value="2"/>
</dbReference>
<dbReference type="PROSITE" id="PS50887">
    <property type="entry name" value="GGDEF"/>
    <property type="match status" value="1"/>
</dbReference>
<dbReference type="PROSITE" id="PS50113">
    <property type="entry name" value="PAC"/>
    <property type="match status" value="2"/>
</dbReference>
<dbReference type="Gene3D" id="3.30.450.40">
    <property type="match status" value="1"/>
</dbReference>
<dbReference type="Proteomes" id="UP000053748">
    <property type="component" value="Unassembled WGS sequence"/>
</dbReference>
<dbReference type="Pfam" id="PF00990">
    <property type="entry name" value="GGDEF"/>
    <property type="match status" value="1"/>
</dbReference>
<comment type="cofactor">
    <cofactor evidence="1">
        <name>Mg(2+)</name>
        <dbReference type="ChEBI" id="CHEBI:18420"/>
    </cofactor>
</comment>
<comment type="caution">
    <text evidence="5">The sequence shown here is derived from an EMBL/GenBank/DDBJ whole genome shotgun (WGS) entry which is preliminary data.</text>
</comment>
<dbReference type="SUPFAM" id="SSF55781">
    <property type="entry name" value="GAF domain-like"/>
    <property type="match status" value="1"/>
</dbReference>
<feature type="domain" description="PAC" evidence="3">
    <location>
        <begin position="87"/>
        <end position="139"/>
    </location>
</feature>
<dbReference type="Gene3D" id="3.30.70.270">
    <property type="match status" value="1"/>
</dbReference>
<sequence length="612" mass="70317">MIYFDSTKDNSIKLYDEKAKIDALDRAFGIVEFDTEGNIVTLNDNFLNLFGYTKEELIGFHHRKLLNRNDQNKHDAFWSRVLRGDIMSGEFRRLNKFGMDVWINASYTQIKDNKGAVIGILKLAVDTTEKRNKEAYNKSRIDAIYRSQSVIEFDLDGHISYVNANYCKLSGYNPKQITGEHHRVLCPSEFTESPDYELFWNRLRNGEFISGKFERIGLGGRHFWIQASYNPIYDSDGKIFKITKYAYDISENIKMEKSLKMQHDISSIIANAQQNFLLNRNLPHACDQILDPILHLTDSEFGFIGIIQKQQDEVLLYIPSITNLSWNKNTKEWYENQKSTNNGLLFRNFDNLFGQVIKENVIVCTNDPESHSASKGTPPGHPKIKSFLGIPIRTNDTITGMIAIANRADGYHQDIIDALMPLVAMMGSLIHARKLEDERNIIEETLRFNAEHDFLTGLPNRNSFFQHTDKIFHSFNIASHPLNNNCLAIIDIDHFKKINDTYGHMAGDSILKQFSELLSKQFRDIDIFARIGGEEFIVLLKATSLPLSLKIIERCREIVENHIFKFDDAIIKVTFSAGVSQFSTAFKNVDEWARDADEKLYESKSKGRNNVS</sequence>
<dbReference type="NCBIfam" id="TIGR00254">
    <property type="entry name" value="GGDEF"/>
    <property type="match status" value="1"/>
</dbReference>
<feature type="domain" description="PAS" evidence="2">
    <location>
        <begin position="137"/>
        <end position="180"/>
    </location>
</feature>
<dbReference type="PANTHER" id="PTHR44757">
    <property type="entry name" value="DIGUANYLATE CYCLASE DGCP"/>
    <property type="match status" value="1"/>
</dbReference>
<dbReference type="Gene3D" id="3.30.450.20">
    <property type="entry name" value="PAS domain"/>
    <property type="match status" value="2"/>
</dbReference>
<keyword evidence="6" id="KW-1185">Reference proteome</keyword>
<evidence type="ECO:0000256" key="1">
    <source>
        <dbReference type="ARBA" id="ARBA00001946"/>
    </source>
</evidence>
<dbReference type="RefSeq" id="WP_000639004.1">
    <property type="nucleotide sequence ID" value="NZ_CAWMSS010000002.1"/>
</dbReference>
<dbReference type="Pfam" id="PF08448">
    <property type="entry name" value="PAS_4"/>
    <property type="match status" value="2"/>
</dbReference>
<accession>A0A2J9VIQ4</accession>
<dbReference type="GO" id="GO:0003824">
    <property type="term" value="F:catalytic activity"/>
    <property type="evidence" value="ECO:0007669"/>
    <property type="project" value="UniProtKB-ARBA"/>
</dbReference>
<feature type="domain" description="PAC" evidence="3">
    <location>
        <begin position="209"/>
        <end position="261"/>
    </location>
</feature>
<organism evidence="5 6">
    <name type="scientific">Vibrio mimicus</name>
    <dbReference type="NCBI Taxonomy" id="674"/>
    <lineage>
        <taxon>Bacteria</taxon>
        <taxon>Pseudomonadati</taxon>
        <taxon>Pseudomonadota</taxon>
        <taxon>Gammaproteobacteria</taxon>
        <taxon>Vibrionales</taxon>
        <taxon>Vibrionaceae</taxon>
        <taxon>Vibrio</taxon>
    </lineage>
</organism>
<dbReference type="SMART" id="SM00091">
    <property type="entry name" value="PAS"/>
    <property type="match status" value="2"/>
</dbReference>
<dbReference type="CDD" id="cd01949">
    <property type="entry name" value="GGDEF"/>
    <property type="match status" value="1"/>
</dbReference>
<dbReference type="InterPro" id="IPR000014">
    <property type="entry name" value="PAS"/>
</dbReference>
<dbReference type="InterPro" id="IPR029016">
    <property type="entry name" value="GAF-like_dom_sf"/>
</dbReference>
<name>A0A2J9VIQ4_VIBMI</name>
<dbReference type="FunFam" id="3.30.70.270:FF:000001">
    <property type="entry name" value="Diguanylate cyclase domain protein"/>
    <property type="match status" value="1"/>
</dbReference>
<dbReference type="InterPro" id="IPR035965">
    <property type="entry name" value="PAS-like_dom_sf"/>
</dbReference>
<dbReference type="PANTHER" id="PTHR44757:SF2">
    <property type="entry name" value="BIOFILM ARCHITECTURE MAINTENANCE PROTEIN MBAA"/>
    <property type="match status" value="1"/>
</dbReference>
<dbReference type="InterPro" id="IPR000700">
    <property type="entry name" value="PAS-assoc_C"/>
</dbReference>
<dbReference type="InterPro" id="IPR029787">
    <property type="entry name" value="Nucleotide_cyclase"/>
</dbReference>
<dbReference type="SUPFAM" id="SSF55073">
    <property type="entry name" value="Nucleotide cyclase"/>
    <property type="match status" value="1"/>
</dbReference>
<evidence type="ECO:0000313" key="5">
    <source>
        <dbReference type="EMBL" id="PNM63680.1"/>
    </source>
</evidence>
<dbReference type="PROSITE" id="PS50112">
    <property type="entry name" value="PAS"/>
    <property type="match status" value="2"/>
</dbReference>
<dbReference type="Pfam" id="PF13185">
    <property type="entry name" value="GAF_2"/>
    <property type="match status" value="1"/>
</dbReference>
<protein>
    <submittedName>
        <fullName evidence="5">Sensor domain-containing diguanylate cyclase</fullName>
    </submittedName>
</protein>
<dbReference type="InterPro" id="IPR052155">
    <property type="entry name" value="Biofilm_reg_signaling"/>
</dbReference>
<dbReference type="InterPro" id="IPR043128">
    <property type="entry name" value="Rev_trsase/Diguanyl_cyclase"/>
</dbReference>
<dbReference type="EMBL" id="LOSJ02000001">
    <property type="protein sequence ID" value="PNM63680.1"/>
    <property type="molecule type" value="Genomic_DNA"/>
</dbReference>
<evidence type="ECO:0000313" key="6">
    <source>
        <dbReference type="Proteomes" id="UP000053748"/>
    </source>
</evidence>
<dbReference type="InterPro" id="IPR003018">
    <property type="entry name" value="GAF"/>
</dbReference>
<dbReference type="InterPro" id="IPR013656">
    <property type="entry name" value="PAS_4"/>
</dbReference>